<accession>A0A9Q3EWX4</accession>
<keyword evidence="2" id="KW-1185">Reference proteome</keyword>
<reference evidence="1" key="1">
    <citation type="submission" date="2021-03" db="EMBL/GenBank/DDBJ databases">
        <title>Draft genome sequence of rust myrtle Austropuccinia psidii MF-1, a brazilian biotype.</title>
        <authorList>
            <person name="Quecine M.C."/>
            <person name="Pachon D.M.R."/>
            <person name="Bonatelli M.L."/>
            <person name="Correr F.H."/>
            <person name="Franceschini L.M."/>
            <person name="Leite T.F."/>
            <person name="Margarido G.R.A."/>
            <person name="Almeida C.A."/>
            <person name="Ferrarezi J.A."/>
            <person name="Labate C.A."/>
        </authorList>
    </citation>
    <scope>NUCLEOTIDE SEQUENCE</scope>
    <source>
        <strain evidence="1">MF-1</strain>
    </source>
</reference>
<proteinExistence type="predicted"/>
<gene>
    <name evidence="1" type="ORF">O181_068464</name>
</gene>
<dbReference type="EMBL" id="AVOT02034603">
    <property type="protein sequence ID" value="MBW0528749.1"/>
    <property type="molecule type" value="Genomic_DNA"/>
</dbReference>
<evidence type="ECO:0000313" key="1">
    <source>
        <dbReference type="EMBL" id="MBW0528749.1"/>
    </source>
</evidence>
<organism evidence="1 2">
    <name type="scientific">Austropuccinia psidii MF-1</name>
    <dbReference type="NCBI Taxonomy" id="1389203"/>
    <lineage>
        <taxon>Eukaryota</taxon>
        <taxon>Fungi</taxon>
        <taxon>Dikarya</taxon>
        <taxon>Basidiomycota</taxon>
        <taxon>Pucciniomycotina</taxon>
        <taxon>Pucciniomycetes</taxon>
        <taxon>Pucciniales</taxon>
        <taxon>Sphaerophragmiaceae</taxon>
        <taxon>Austropuccinia</taxon>
    </lineage>
</organism>
<dbReference type="Proteomes" id="UP000765509">
    <property type="component" value="Unassembled WGS sequence"/>
</dbReference>
<name>A0A9Q3EWX4_9BASI</name>
<evidence type="ECO:0000313" key="2">
    <source>
        <dbReference type="Proteomes" id="UP000765509"/>
    </source>
</evidence>
<dbReference type="AlphaFoldDB" id="A0A9Q3EWX4"/>
<protein>
    <submittedName>
        <fullName evidence="1">Uncharacterized protein</fullName>
    </submittedName>
</protein>
<comment type="caution">
    <text evidence="1">The sequence shown here is derived from an EMBL/GenBank/DDBJ whole genome shotgun (WGS) entry which is preliminary data.</text>
</comment>
<sequence>MQYVIDFRFEDPSDVLRLESNLVVSGSPCAPIRCRCVRLAPRVHSEAGLQPSYSLYTSLRLTVCVLLILQRLKHILNIDNC</sequence>